<dbReference type="PANTHER" id="PTHR34871:SF1">
    <property type="entry name" value="DUF5898 DOMAIN-CONTAINING PROTEIN"/>
    <property type="match status" value="1"/>
</dbReference>
<proteinExistence type="predicted"/>
<dbReference type="InterPro" id="IPR045417">
    <property type="entry name" value="DUF5898"/>
</dbReference>
<sequence>MDVWYQVEKRKPAKIKEFSGRDVDDLTADIQKKELLEATPTSTWNLYVKPQEADEIELTEKFLIDSDGFGNLIKQYCIDSENPILVRLPDVFKSILKNGLPPLGAEIGLRSESSKNEIHEEATNEVSKFELIDDLSLDETISATWVTFENAGDFNYASEATIAKYVSLVMNDVIHAIGQKGKISLVEEMQFRKQRPDVWIIYSNGLPVGFIEVKKPSGKIMGAPLLAGQVYDYLYLLKSFYGIEWQFAIVSTYKEWRFFWLPGISDNIAKLKSVNDPVPSPIVQQSIVRQLPSIPRWDKKHLTTIRKVTQASQGQVISPRKVYSSKIISWASQELPIAIASMLHKMAKSPRHKVDLLDPNRAYVQMTENTWRWAELPSTLQEVKFGPSVRKDAKNFICLAYLGSGAEGLVWLTTTESGTGCVIKLASAIKPIQKLEENPFDEEMLEKIRDEEAERKKAFDHLVHEAAAWGTIWGIEARAQLVGGQPALIMPYFQMCSREELQANVEYRNAAKDALLLMAQKGYKHGDLSPRHVGFYKKTEQKHLHLHAVFIDLSHVHRVRKGDEEAIKEMMERLHLVDA</sequence>
<gene>
    <name evidence="2" type="ORF">BC936DRAFT_149239</name>
</gene>
<comment type="caution">
    <text evidence="2">The sequence shown here is derived from an EMBL/GenBank/DDBJ whole genome shotgun (WGS) entry which is preliminary data.</text>
</comment>
<feature type="domain" description="DUF5898" evidence="1">
    <location>
        <begin position="401"/>
        <end position="536"/>
    </location>
</feature>
<protein>
    <recommendedName>
        <fullName evidence="1">DUF5898 domain-containing protein</fullName>
    </recommendedName>
</protein>
<evidence type="ECO:0000313" key="3">
    <source>
        <dbReference type="Proteomes" id="UP000268093"/>
    </source>
</evidence>
<keyword evidence="3" id="KW-1185">Reference proteome</keyword>
<dbReference type="Pfam" id="PF19250">
    <property type="entry name" value="DUF5898"/>
    <property type="match status" value="1"/>
</dbReference>
<accession>A0A433DKD3</accession>
<dbReference type="PANTHER" id="PTHR34871">
    <property type="entry name" value="DUF5898 DOMAIN-CONTAINING PROTEIN"/>
    <property type="match status" value="1"/>
</dbReference>
<evidence type="ECO:0000313" key="2">
    <source>
        <dbReference type="EMBL" id="RUP51251.1"/>
    </source>
</evidence>
<name>A0A433DKD3_9FUNG</name>
<dbReference type="EMBL" id="RBNI01000865">
    <property type="protein sequence ID" value="RUP51251.1"/>
    <property type="molecule type" value="Genomic_DNA"/>
</dbReference>
<dbReference type="Proteomes" id="UP000268093">
    <property type="component" value="Unassembled WGS sequence"/>
</dbReference>
<evidence type="ECO:0000259" key="1">
    <source>
        <dbReference type="Pfam" id="PF19250"/>
    </source>
</evidence>
<organism evidence="2 3">
    <name type="scientific">Jimgerdemannia flammicorona</name>
    <dbReference type="NCBI Taxonomy" id="994334"/>
    <lineage>
        <taxon>Eukaryota</taxon>
        <taxon>Fungi</taxon>
        <taxon>Fungi incertae sedis</taxon>
        <taxon>Mucoromycota</taxon>
        <taxon>Mucoromycotina</taxon>
        <taxon>Endogonomycetes</taxon>
        <taxon>Endogonales</taxon>
        <taxon>Endogonaceae</taxon>
        <taxon>Jimgerdemannia</taxon>
    </lineage>
</organism>
<dbReference type="AlphaFoldDB" id="A0A433DKD3"/>
<dbReference type="OrthoDB" id="2428931at2759"/>
<reference evidence="2 3" key="1">
    <citation type="journal article" date="2018" name="New Phytol.">
        <title>Phylogenomics of Endogonaceae and evolution of mycorrhizas within Mucoromycota.</title>
        <authorList>
            <person name="Chang Y."/>
            <person name="Desiro A."/>
            <person name="Na H."/>
            <person name="Sandor L."/>
            <person name="Lipzen A."/>
            <person name="Clum A."/>
            <person name="Barry K."/>
            <person name="Grigoriev I.V."/>
            <person name="Martin F.M."/>
            <person name="Stajich J.E."/>
            <person name="Smith M.E."/>
            <person name="Bonito G."/>
            <person name="Spatafora J.W."/>
        </authorList>
    </citation>
    <scope>NUCLEOTIDE SEQUENCE [LARGE SCALE GENOMIC DNA]</scope>
    <source>
        <strain evidence="2 3">GMNB39</strain>
    </source>
</reference>